<dbReference type="Proteomes" id="UP000807159">
    <property type="component" value="Chromosome 1"/>
</dbReference>
<keyword evidence="4" id="KW-0238">DNA-binding</keyword>
<gene>
    <name evidence="9" type="ORF">H0E87_000210</name>
</gene>
<evidence type="ECO:0000256" key="4">
    <source>
        <dbReference type="ARBA" id="ARBA00023125"/>
    </source>
</evidence>
<organism evidence="9 10">
    <name type="scientific">Populus deltoides</name>
    <name type="common">Eastern poplar</name>
    <name type="synonym">Eastern cottonwood</name>
    <dbReference type="NCBI Taxonomy" id="3696"/>
    <lineage>
        <taxon>Eukaryota</taxon>
        <taxon>Viridiplantae</taxon>
        <taxon>Streptophyta</taxon>
        <taxon>Embryophyta</taxon>
        <taxon>Tracheophyta</taxon>
        <taxon>Spermatophyta</taxon>
        <taxon>Magnoliopsida</taxon>
        <taxon>eudicotyledons</taxon>
        <taxon>Gunneridae</taxon>
        <taxon>Pentapetalae</taxon>
        <taxon>rosids</taxon>
        <taxon>fabids</taxon>
        <taxon>Malpighiales</taxon>
        <taxon>Salicaceae</taxon>
        <taxon>Saliceae</taxon>
        <taxon>Populus</taxon>
    </lineage>
</organism>
<keyword evidence="6" id="KW-0539">Nucleus</keyword>
<dbReference type="Gene3D" id="4.10.280.10">
    <property type="entry name" value="Helix-loop-helix DNA-binding domain"/>
    <property type="match status" value="1"/>
</dbReference>
<feature type="domain" description="BHLH" evidence="8">
    <location>
        <begin position="493"/>
        <end position="542"/>
    </location>
</feature>
<proteinExistence type="inferred from homology"/>
<dbReference type="InterPro" id="IPR045239">
    <property type="entry name" value="bHLH95_bHLH"/>
</dbReference>
<evidence type="ECO:0000256" key="1">
    <source>
        <dbReference type="ARBA" id="ARBA00004123"/>
    </source>
</evidence>
<name>A0A8T2ZLR8_POPDE</name>
<comment type="similarity">
    <text evidence="2">Belongs to the BCP1 family.</text>
</comment>
<evidence type="ECO:0000313" key="10">
    <source>
        <dbReference type="Proteomes" id="UP000807159"/>
    </source>
</evidence>
<keyword evidence="5" id="KW-0804">Transcription</keyword>
<dbReference type="EMBL" id="JACEGQ020000001">
    <property type="protein sequence ID" value="KAH8518268.1"/>
    <property type="molecule type" value="Genomic_DNA"/>
</dbReference>
<dbReference type="Pfam" id="PF13862">
    <property type="entry name" value="BCCIP"/>
    <property type="match status" value="1"/>
</dbReference>
<dbReference type="AlphaFoldDB" id="A0A8T2ZLR8"/>
<evidence type="ECO:0000256" key="5">
    <source>
        <dbReference type="ARBA" id="ARBA00023163"/>
    </source>
</evidence>
<dbReference type="GO" id="GO:0046983">
    <property type="term" value="F:protein dimerization activity"/>
    <property type="evidence" value="ECO:0007669"/>
    <property type="project" value="InterPro"/>
</dbReference>
<evidence type="ECO:0000313" key="9">
    <source>
        <dbReference type="EMBL" id="KAH8518268.1"/>
    </source>
</evidence>
<dbReference type="GO" id="GO:0005634">
    <property type="term" value="C:nucleus"/>
    <property type="evidence" value="ECO:0007669"/>
    <property type="project" value="UniProtKB-SubCell"/>
</dbReference>
<dbReference type="InterPro" id="IPR025602">
    <property type="entry name" value="BCP1_family"/>
</dbReference>
<dbReference type="PANTHER" id="PTHR13261">
    <property type="entry name" value="BRCA2 AND CDKN1A INTERACTING PROTEIN"/>
    <property type="match status" value="1"/>
</dbReference>
<dbReference type="GO" id="GO:0003677">
    <property type="term" value="F:DNA binding"/>
    <property type="evidence" value="ECO:0007669"/>
    <property type="project" value="UniProtKB-KW"/>
</dbReference>
<dbReference type="CDD" id="cd11393">
    <property type="entry name" value="bHLH_AtbHLH_like"/>
    <property type="match status" value="1"/>
</dbReference>
<accession>A0A8T2ZLR8</accession>
<sequence length="624" mass="70252">MPRKPTRRRRSLIARPLTFAPFSRSLAHLHSTFMPKQQMLVSKVPGSPSHNEGGAVVKKTSKEKIEQSESSEEEEFGGEVQADFAFFDPKPDDFHGVKILLQSYLDNTEWDLSGFVDLILEQTTVGTVVKIEDDEDNGLFSVVSALNLGRYKDHKCIADLKEYLLKLCLEKSIKGDLRVLLGEQAHNVGLLVSRRVVNLPPQLLPPLYDALFDEISWATEDEPTEELRNSFCFNSYVLVSKMYKHKNADKKNRLSSDSEEAIIYVNPEDEIFHKLSLWSFNFPFHAEQVTAREVSQVPSFDFFPDGSNFADHQALHGIEWSGLEGKKVKANPIAKRRGLVLLMEILSSMALSFCSNVGSSLQHHGLPELTAYPQGSVEIGNHELFGCNDNLMLSDSFINPLYEITQALSPPEISPLEDFESYACPKRQKLYTDHFNTKFATSFFEGYVPNPNPGPPEFLPEIPVPDPKFQVPTTFNVGRTESLMDSKKPSTGISLSAQSIAARERRRKITEKTQQLGKLIPGGNKMNTAEMFQAASKYVKFLQAQIGILELTGTTQENREAMHSQELQTLVTSPIIQEKLYLEQKCLVPRDFVQTIANDCEIQAKPLNIVEEIDQEFLGEQFLG</sequence>
<dbReference type="PROSITE" id="PS50888">
    <property type="entry name" value="BHLH"/>
    <property type="match status" value="1"/>
</dbReference>
<dbReference type="SUPFAM" id="SSF47459">
    <property type="entry name" value="HLH, helix-loop-helix DNA-binding domain"/>
    <property type="match status" value="1"/>
</dbReference>
<evidence type="ECO:0000256" key="3">
    <source>
        <dbReference type="ARBA" id="ARBA00023015"/>
    </source>
</evidence>
<evidence type="ECO:0000256" key="6">
    <source>
        <dbReference type="ARBA" id="ARBA00023242"/>
    </source>
</evidence>
<protein>
    <recommendedName>
        <fullName evidence="8">BHLH domain-containing protein</fullName>
    </recommendedName>
</protein>
<dbReference type="InterPro" id="IPR011598">
    <property type="entry name" value="bHLH_dom"/>
</dbReference>
<dbReference type="InterPro" id="IPR036638">
    <property type="entry name" value="HLH_DNA-bd_sf"/>
</dbReference>
<keyword evidence="3" id="KW-0805">Transcription regulation</keyword>
<feature type="region of interest" description="Disordered" evidence="7">
    <location>
        <begin position="42"/>
        <end position="76"/>
    </location>
</feature>
<evidence type="ECO:0000256" key="2">
    <source>
        <dbReference type="ARBA" id="ARBA00006781"/>
    </source>
</evidence>
<comment type="caution">
    <text evidence="9">The sequence shown here is derived from an EMBL/GenBank/DDBJ whole genome shotgun (WGS) entry which is preliminary data.</text>
</comment>
<reference evidence="9" key="1">
    <citation type="journal article" date="2021" name="J. Hered.">
        <title>Genome Assembly of Salicaceae Populus deltoides (Eastern Cottonwood) I-69 Based on Nanopore Sequencing and Hi-C Technologies.</title>
        <authorList>
            <person name="Bai S."/>
            <person name="Wu H."/>
            <person name="Zhang J."/>
            <person name="Pan Z."/>
            <person name="Zhao W."/>
            <person name="Li Z."/>
            <person name="Tong C."/>
        </authorList>
    </citation>
    <scope>NUCLEOTIDE SEQUENCE</scope>
    <source>
        <tissue evidence="9">Leaf</tissue>
    </source>
</reference>
<dbReference type="PANTHER" id="PTHR13261:SF0">
    <property type="entry name" value="BRCA2 AND CDKN1A-INTERACTING PROTEIN"/>
    <property type="match status" value="1"/>
</dbReference>
<evidence type="ECO:0000256" key="7">
    <source>
        <dbReference type="SAM" id="MobiDB-lite"/>
    </source>
</evidence>
<keyword evidence="10" id="KW-1185">Reference proteome</keyword>
<dbReference type="SMART" id="SM00353">
    <property type="entry name" value="HLH"/>
    <property type="match status" value="1"/>
</dbReference>
<comment type="subcellular location">
    <subcellularLocation>
        <location evidence="1">Nucleus</location>
    </subcellularLocation>
</comment>
<dbReference type="FunFam" id="4.10.280.10:FF:000137">
    <property type="entry name" value="Transcription factor bHLH52"/>
    <property type="match status" value="1"/>
</dbReference>
<evidence type="ECO:0000259" key="8">
    <source>
        <dbReference type="PROSITE" id="PS50888"/>
    </source>
</evidence>